<protein>
    <submittedName>
        <fullName evidence="1">Uncharacterized protein</fullName>
    </submittedName>
</protein>
<dbReference type="OrthoDB" id="1931061at2759"/>
<dbReference type="PANTHER" id="PTHR47165:SF4">
    <property type="entry name" value="OS03G0429900 PROTEIN"/>
    <property type="match status" value="1"/>
</dbReference>
<dbReference type="InterPro" id="IPR012340">
    <property type="entry name" value="NA-bd_OB-fold"/>
</dbReference>
<keyword evidence="2" id="KW-1185">Reference proteome</keyword>
<dbReference type="PANTHER" id="PTHR47165">
    <property type="entry name" value="OS03G0429900 PROTEIN"/>
    <property type="match status" value="1"/>
</dbReference>
<dbReference type="EMBL" id="JAAMPC010000006">
    <property type="protein sequence ID" value="KAG2306889.1"/>
    <property type="molecule type" value="Genomic_DNA"/>
</dbReference>
<name>A0A8X7SH16_BRACI</name>
<reference evidence="1 2" key="1">
    <citation type="submission" date="2020-02" db="EMBL/GenBank/DDBJ databases">
        <authorList>
            <person name="Ma Q."/>
            <person name="Huang Y."/>
            <person name="Song X."/>
            <person name="Pei D."/>
        </authorList>
    </citation>
    <scope>NUCLEOTIDE SEQUENCE [LARGE SCALE GENOMIC DNA]</scope>
    <source>
        <strain evidence="1">Sxm20200214</strain>
        <tissue evidence="1">Leaf</tissue>
    </source>
</reference>
<organism evidence="1 2">
    <name type="scientific">Brassica carinata</name>
    <name type="common">Ethiopian mustard</name>
    <name type="synonym">Abyssinian cabbage</name>
    <dbReference type="NCBI Taxonomy" id="52824"/>
    <lineage>
        <taxon>Eukaryota</taxon>
        <taxon>Viridiplantae</taxon>
        <taxon>Streptophyta</taxon>
        <taxon>Embryophyta</taxon>
        <taxon>Tracheophyta</taxon>
        <taxon>Spermatophyta</taxon>
        <taxon>Magnoliopsida</taxon>
        <taxon>eudicotyledons</taxon>
        <taxon>Gunneridae</taxon>
        <taxon>Pentapetalae</taxon>
        <taxon>rosids</taxon>
        <taxon>malvids</taxon>
        <taxon>Brassicales</taxon>
        <taxon>Brassicaceae</taxon>
        <taxon>Brassiceae</taxon>
        <taxon>Brassica</taxon>
    </lineage>
</organism>
<proteinExistence type="predicted"/>
<evidence type="ECO:0000313" key="1">
    <source>
        <dbReference type="EMBL" id="KAG2306889.1"/>
    </source>
</evidence>
<gene>
    <name evidence="1" type="ORF">Bca52824_026637</name>
</gene>
<accession>A0A8X7SH16</accession>
<dbReference type="Proteomes" id="UP000886595">
    <property type="component" value="Unassembled WGS sequence"/>
</dbReference>
<dbReference type="AlphaFoldDB" id="A0A8X7SH16"/>
<comment type="caution">
    <text evidence="1">The sequence shown here is derived from an EMBL/GenBank/DDBJ whole genome shotgun (WGS) entry which is preliminary data.</text>
</comment>
<evidence type="ECO:0000313" key="2">
    <source>
        <dbReference type="Proteomes" id="UP000886595"/>
    </source>
</evidence>
<dbReference type="Gene3D" id="2.40.50.140">
    <property type="entry name" value="Nucleic acid-binding proteins"/>
    <property type="match status" value="1"/>
</dbReference>
<sequence length="187" mass="20832">MVQTRFLRFWEACNLKKGGELMGINMLLLDAKAMLIQGLITVYRPNPFRHILHEGSVYELNGFDVPRSNPTFKFVDAAISIRFTDQKVFAEVTDTTKLISRESFRSRNTSSSCHLPIQTLIFQPVCLSVFDGLAADLDTKLLSSGGEPMAVFPTNTNPKFVRRIMSGKGQVVDGDSGVAYTHKNLLS</sequence>